<dbReference type="PANTHER" id="PTHR41878">
    <property type="entry name" value="LEXA REPRESSOR-RELATED"/>
    <property type="match status" value="1"/>
</dbReference>
<dbReference type="Gene3D" id="3.10.290.30">
    <property type="entry name" value="MM3350-like"/>
    <property type="match status" value="1"/>
</dbReference>
<dbReference type="Proteomes" id="UP000065151">
    <property type="component" value="Chromosome"/>
</dbReference>
<evidence type="ECO:0000313" key="4">
    <source>
        <dbReference type="Proteomes" id="UP000065151"/>
    </source>
</evidence>
<dbReference type="SUPFAM" id="SSF159941">
    <property type="entry name" value="MM3350-like"/>
    <property type="match status" value="1"/>
</dbReference>
<evidence type="ECO:0000259" key="2">
    <source>
        <dbReference type="Pfam" id="PF07929"/>
    </source>
</evidence>
<dbReference type="Pfam" id="PF07929">
    <property type="entry name" value="PRiA4_ORF3"/>
    <property type="match status" value="1"/>
</dbReference>
<proteinExistence type="predicted"/>
<gene>
    <name evidence="3" type="ORF">AU252_04825</name>
</gene>
<reference evidence="3 4" key="1">
    <citation type="submission" date="2015-12" db="EMBL/GenBank/DDBJ databases">
        <authorList>
            <person name="Shamseldin A."/>
            <person name="Moawad H."/>
            <person name="Abd El-Rahim W.M."/>
            <person name="Sadowsky M.J."/>
        </authorList>
    </citation>
    <scope>NUCLEOTIDE SEQUENCE [LARGE SCALE GENOMIC DNA]</scope>
    <source>
        <strain evidence="3 4">Ar51</strain>
    </source>
</reference>
<accession>A0A0U3NUQ0</accession>
<dbReference type="InterPro" id="IPR012912">
    <property type="entry name" value="Plasmid_pRiA4b_Orf3-like"/>
</dbReference>
<dbReference type="EMBL" id="CP013747">
    <property type="protein sequence ID" value="ALV40575.1"/>
    <property type="molecule type" value="Genomic_DNA"/>
</dbReference>
<dbReference type="STRING" id="121292.AU252_04825"/>
<feature type="domain" description="Plasmid pRiA4b Orf3-like" evidence="2">
    <location>
        <begin position="24"/>
        <end position="204"/>
    </location>
</feature>
<protein>
    <recommendedName>
        <fullName evidence="2">Plasmid pRiA4b Orf3-like domain-containing protein</fullName>
    </recommendedName>
</protein>
<dbReference type="AlphaFoldDB" id="A0A0U3NUQ0"/>
<organism evidence="3">
    <name type="scientific">Pseudarthrobacter sulfonivorans</name>
    <dbReference type="NCBI Taxonomy" id="121292"/>
    <lineage>
        <taxon>Bacteria</taxon>
        <taxon>Bacillati</taxon>
        <taxon>Actinomycetota</taxon>
        <taxon>Actinomycetes</taxon>
        <taxon>Micrococcales</taxon>
        <taxon>Micrococcaceae</taxon>
        <taxon>Pseudarthrobacter</taxon>
    </lineage>
</organism>
<feature type="region of interest" description="Disordered" evidence="1">
    <location>
        <begin position="205"/>
        <end position="227"/>
    </location>
</feature>
<evidence type="ECO:0000313" key="3">
    <source>
        <dbReference type="EMBL" id="ALV40575.1"/>
    </source>
</evidence>
<dbReference type="KEGG" id="psul:AU252_04825"/>
<sequence>MSLHHDGSPAALWQIASMQLSVPAFDLQISITDTEPLIWRRLQVPLTLTVPEFHLAVQAAFGWENSHLYAVRCVDRAGKPREIVGPQDLTEDLDAEPASGVVLSELLDAQKPGSALEYEYDFGDSWTHHVEVLGSADLPAGELLCVDGATRGPVEDSGGPHGYQRLLQIVADPEHPEHADATSWIFGVTGEYGSHFAPATFDRQAANRKTPAAQPPMVAAATRRRGA</sequence>
<name>A0A0U3NUQ0_9MICC</name>
<dbReference type="InterPro" id="IPR024047">
    <property type="entry name" value="MM3350-like_sf"/>
</dbReference>
<evidence type="ECO:0000256" key="1">
    <source>
        <dbReference type="SAM" id="MobiDB-lite"/>
    </source>
</evidence>
<dbReference type="PANTHER" id="PTHR41878:SF1">
    <property type="entry name" value="TNPR PROTEIN"/>
    <property type="match status" value="1"/>
</dbReference>